<dbReference type="AlphaFoldDB" id="A0A7K3WNE3"/>
<name>A0A7K3WNE3_9FLAO</name>
<keyword evidence="3" id="KW-1185">Reference proteome</keyword>
<accession>A0A7K3WNE3</accession>
<dbReference type="SUPFAM" id="SSF56219">
    <property type="entry name" value="DNase I-like"/>
    <property type="match status" value="1"/>
</dbReference>
<dbReference type="Proteomes" id="UP000486602">
    <property type="component" value="Unassembled WGS sequence"/>
</dbReference>
<dbReference type="PANTHER" id="PTHR42834">
    <property type="entry name" value="ENDONUCLEASE/EXONUCLEASE/PHOSPHATASE FAMILY PROTEIN (AFU_ORTHOLOGUE AFUA_3G09210)"/>
    <property type="match status" value="1"/>
</dbReference>
<comment type="caution">
    <text evidence="2">The sequence shown here is derived from an EMBL/GenBank/DDBJ whole genome shotgun (WGS) entry which is preliminary data.</text>
</comment>
<dbReference type="EMBL" id="JAAGVY010000008">
    <property type="protein sequence ID" value="NEN23170.1"/>
    <property type="molecule type" value="Genomic_DNA"/>
</dbReference>
<dbReference type="Pfam" id="PF19580">
    <property type="entry name" value="Exo_endo_phos_3"/>
    <property type="match status" value="1"/>
</dbReference>
<gene>
    <name evidence="2" type="ORF">G3O08_06615</name>
</gene>
<evidence type="ECO:0000313" key="2">
    <source>
        <dbReference type="EMBL" id="NEN23170.1"/>
    </source>
</evidence>
<dbReference type="InterPro" id="IPR036691">
    <property type="entry name" value="Endo/exonu/phosph_ase_sf"/>
</dbReference>
<dbReference type="InterPro" id="IPR005135">
    <property type="entry name" value="Endo/exonuclease/phosphatase"/>
</dbReference>
<dbReference type="PANTHER" id="PTHR42834:SF1">
    <property type="entry name" value="ENDONUCLEASE_EXONUCLEASE_PHOSPHATASE FAMILY PROTEIN (AFU_ORTHOLOGUE AFUA_3G09210)"/>
    <property type="match status" value="1"/>
</dbReference>
<proteinExistence type="predicted"/>
<evidence type="ECO:0000259" key="1">
    <source>
        <dbReference type="Pfam" id="PF19580"/>
    </source>
</evidence>
<feature type="domain" description="Endonuclease/exonuclease/phosphatase" evidence="1">
    <location>
        <begin position="2"/>
        <end position="307"/>
    </location>
</feature>
<sequence length="309" mass="35187">MSIGFYNVENLFDTLDDPDKDDDEFLPSAEREWNEERYADKVEKLSTVISKLGKTLPTIVGLCEVENKSVIEDLANANALKNGDYAIVHYESGDERGIDVGMLYRKKQFKVIYSKPIFVPLPETERPTRDILYVKGKVTKGPELHIFVNHWPSRWGGQEESEFKRLSAAKTLKAAIDSVIGTNPDALILCMGDFNDYPSNVSITEVLKADSLNTKSKMVNLMHGLQKQERGSYNYKGEWDFLDQIIVSRTLTDYKLPDIVSASTKPFFFDDMLYLNEEYGDIKTNRTYGGTKYFGGYSDHLPVYTILAY</sequence>
<organism evidence="2 3">
    <name type="scientific">Cryomorpha ignava</name>
    <dbReference type="NCBI Taxonomy" id="101383"/>
    <lineage>
        <taxon>Bacteria</taxon>
        <taxon>Pseudomonadati</taxon>
        <taxon>Bacteroidota</taxon>
        <taxon>Flavobacteriia</taxon>
        <taxon>Flavobacteriales</taxon>
        <taxon>Cryomorphaceae</taxon>
        <taxon>Cryomorpha</taxon>
    </lineage>
</organism>
<evidence type="ECO:0000313" key="3">
    <source>
        <dbReference type="Proteomes" id="UP000486602"/>
    </source>
</evidence>
<dbReference type="Gene3D" id="3.60.10.10">
    <property type="entry name" value="Endonuclease/exonuclease/phosphatase"/>
    <property type="match status" value="1"/>
</dbReference>
<protein>
    <recommendedName>
        <fullName evidence="1">Endonuclease/exonuclease/phosphatase domain-containing protein</fullName>
    </recommendedName>
</protein>
<reference evidence="2 3" key="1">
    <citation type="submission" date="2020-02" db="EMBL/GenBank/DDBJ databases">
        <title>Out from the shadows clarifying the taxonomy of the family Cryomorphaceae and related taxa by utilizing the GTDB taxonomic framework.</title>
        <authorList>
            <person name="Bowman J.P."/>
        </authorList>
    </citation>
    <scope>NUCLEOTIDE SEQUENCE [LARGE SCALE GENOMIC DNA]</scope>
    <source>
        <strain evidence="2 3">QSSC 1-22</strain>
    </source>
</reference>
<dbReference type="GO" id="GO:0003824">
    <property type="term" value="F:catalytic activity"/>
    <property type="evidence" value="ECO:0007669"/>
    <property type="project" value="InterPro"/>
</dbReference>